<evidence type="ECO:0000313" key="2">
    <source>
        <dbReference type="EMBL" id="EHR77540.1"/>
    </source>
</evidence>
<dbReference type="GeneID" id="70721014"/>
<protein>
    <submittedName>
        <fullName evidence="2">Uncharacterized protein</fullName>
    </submittedName>
</protein>
<accession>H3ZR71</accession>
<reference evidence="2 3" key="1">
    <citation type="journal article" date="2012" name="J. Bacteriol.">
        <title>Genome sequence of the model hyperthermophilic archaeon Thermococcus litoralis NS-C.</title>
        <authorList>
            <person name="Gardner A.F."/>
            <person name="Kumar S."/>
            <person name="Perler F.B."/>
        </authorList>
    </citation>
    <scope>NUCLEOTIDE SEQUENCE [LARGE SCALE GENOMIC DNA]</scope>
    <source>
        <strain evidence="3">ATCC 51850 / DSM 5473 / JCM 8560 / NS-C</strain>
    </source>
</reference>
<feature type="compositionally biased region" description="Basic and acidic residues" evidence="1">
    <location>
        <begin position="19"/>
        <end position="28"/>
    </location>
</feature>
<proteinExistence type="predicted"/>
<evidence type="ECO:0000313" key="3">
    <source>
        <dbReference type="Proteomes" id="UP000015502"/>
    </source>
</evidence>
<dbReference type="PaxDb" id="523849-OCC_10564"/>
<dbReference type="Proteomes" id="UP000015502">
    <property type="component" value="Chromosome"/>
</dbReference>
<dbReference type="RefSeq" id="WP_004070009.1">
    <property type="nucleotide sequence ID" value="NC_022084.1"/>
</dbReference>
<evidence type="ECO:0000256" key="1">
    <source>
        <dbReference type="SAM" id="MobiDB-lite"/>
    </source>
</evidence>
<dbReference type="STRING" id="523849.OCC_10564"/>
<dbReference type="AlphaFoldDB" id="H3ZR71"/>
<dbReference type="HOGENOM" id="CLU_3039256_0_0_2"/>
<organism evidence="2 3">
    <name type="scientific">Thermococcus litoralis (strain ATCC 51850 / DSM 5473 / JCM 8560 / NS-C)</name>
    <dbReference type="NCBI Taxonomy" id="523849"/>
    <lineage>
        <taxon>Archaea</taxon>
        <taxon>Methanobacteriati</taxon>
        <taxon>Methanobacteriota</taxon>
        <taxon>Thermococci</taxon>
        <taxon>Thermococcales</taxon>
        <taxon>Thermococcaceae</taxon>
        <taxon>Thermococcus</taxon>
    </lineage>
</organism>
<keyword evidence="3" id="KW-1185">Reference proteome</keyword>
<dbReference type="EMBL" id="CP006670">
    <property type="protein sequence ID" value="EHR77540.1"/>
    <property type="molecule type" value="Genomic_DNA"/>
</dbReference>
<dbReference type="KEGG" id="tlt:OCC_10564"/>
<gene>
    <name evidence="2" type="ORF">OCC_10564</name>
</gene>
<feature type="region of interest" description="Disordered" evidence="1">
    <location>
        <begin position="19"/>
        <end position="54"/>
    </location>
</feature>
<sequence>MAEDIEEKIRRLRELGRVSVEEKEEKKAPTAPIPRASPPQKAFEIGKAQGKGET</sequence>
<name>H3ZR71_THELN</name>